<accession>A0AAN8B1J8</accession>
<comment type="caution">
    <text evidence="1">The sequence shown here is derived from an EMBL/GenBank/DDBJ whole genome shotgun (WGS) entry which is preliminary data.</text>
</comment>
<name>A0AAN8B1J8_9TELE</name>
<keyword evidence="2" id="KW-1185">Reference proteome</keyword>
<dbReference type="EMBL" id="JAULUE010002067">
    <property type="protein sequence ID" value="KAK5876468.1"/>
    <property type="molecule type" value="Genomic_DNA"/>
</dbReference>
<dbReference type="AlphaFoldDB" id="A0AAN8B1J8"/>
<evidence type="ECO:0000313" key="1">
    <source>
        <dbReference type="EMBL" id="KAK5876468.1"/>
    </source>
</evidence>
<organism evidence="1 2">
    <name type="scientific">Champsocephalus esox</name>
    <name type="common">pike icefish</name>
    <dbReference type="NCBI Taxonomy" id="159716"/>
    <lineage>
        <taxon>Eukaryota</taxon>
        <taxon>Metazoa</taxon>
        <taxon>Chordata</taxon>
        <taxon>Craniata</taxon>
        <taxon>Vertebrata</taxon>
        <taxon>Euteleostomi</taxon>
        <taxon>Actinopterygii</taxon>
        <taxon>Neopterygii</taxon>
        <taxon>Teleostei</taxon>
        <taxon>Neoteleostei</taxon>
        <taxon>Acanthomorphata</taxon>
        <taxon>Eupercaria</taxon>
        <taxon>Perciformes</taxon>
        <taxon>Notothenioidei</taxon>
        <taxon>Channichthyidae</taxon>
        <taxon>Champsocephalus</taxon>
    </lineage>
</organism>
<evidence type="ECO:0000313" key="2">
    <source>
        <dbReference type="Proteomes" id="UP001335648"/>
    </source>
</evidence>
<gene>
    <name evidence="1" type="ORF">CesoFtcFv8_025821</name>
</gene>
<protein>
    <submittedName>
        <fullName evidence="1">Uncharacterized protein</fullName>
    </submittedName>
</protein>
<reference evidence="1 2" key="1">
    <citation type="journal article" date="2023" name="Mol. Biol. Evol.">
        <title>Genomics of Secondarily Temperate Adaptation in the Only Non-Antarctic Icefish.</title>
        <authorList>
            <person name="Rivera-Colon A.G."/>
            <person name="Rayamajhi N."/>
            <person name="Minhas B.F."/>
            <person name="Madrigal G."/>
            <person name="Bilyk K.T."/>
            <person name="Yoon V."/>
            <person name="Hune M."/>
            <person name="Gregory S."/>
            <person name="Cheng C.H.C."/>
            <person name="Catchen J.M."/>
        </authorList>
    </citation>
    <scope>NUCLEOTIDE SEQUENCE [LARGE SCALE GENOMIC DNA]</scope>
    <source>
        <strain evidence="1">JC2023a</strain>
    </source>
</reference>
<sequence length="128" mass="13883">MKGDMDFDECQMRVLEMGVISQGLRAALKHCVSGFHRCGFGKCCIGFICPCESLCRQGGLRMAVAAQQSSVRLTAVTVMQAVAANGTAETFRRVRHQSGSSATLAQMALLTHSTQSRCPSLILQHTYK</sequence>
<proteinExistence type="predicted"/>
<dbReference type="Proteomes" id="UP001335648">
    <property type="component" value="Unassembled WGS sequence"/>
</dbReference>